<reference evidence="3 4" key="1">
    <citation type="submission" date="2015-06" db="EMBL/GenBank/DDBJ databases">
        <title>Survival trade-offs in plant roots during colonization by closely related pathogenic and mutualistic fungi.</title>
        <authorList>
            <person name="Hacquard S."/>
            <person name="Kracher B."/>
            <person name="Hiruma K."/>
            <person name="Weinman A."/>
            <person name="Muench P."/>
            <person name="Garrido Oter R."/>
            <person name="Ver Loren van Themaat E."/>
            <person name="Dallerey J.-F."/>
            <person name="Damm U."/>
            <person name="Henrissat B."/>
            <person name="Lespinet O."/>
            <person name="Thon M."/>
            <person name="Kemen E."/>
            <person name="McHardy A.C."/>
            <person name="Schulze-Lefert P."/>
            <person name="O'Connell R.J."/>
        </authorList>
    </citation>
    <scope>NUCLEOTIDE SEQUENCE [LARGE SCALE GENOMIC DNA]</scope>
    <source>
        <strain evidence="3 4">MAFF 238704</strain>
    </source>
</reference>
<dbReference type="EMBL" id="LFIW01001738">
    <property type="protein sequence ID" value="KZL81168.1"/>
    <property type="molecule type" value="Genomic_DNA"/>
</dbReference>
<comment type="caution">
    <text evidence="3">The sequence shown here is derived from an EMBL/GenBank/DDBJ whole genome shotgun (WGS) entry which is preliminary data.</text>
</comment>
<evidence type="ECO:0000313" key="3">
    <source>
        <dbReference type="EMBL" id="KZL81168.1"/>
    </source>
</evidence>
<organism evidence="3 4">
    <name type="scientific">Colletotrichum incanum</name>
    <name type="common">Soybean anthracnose fungus</name>
    <dbReference type="NCBI Taxonomy" id="1573173"/>
    <lineage>
        <taxon>Eukaryota</taxon>
        <taxon>Fungi</taxon>
        <taxon>Dikarya</taxon>
        <taxon>Ascomycota</taxon>
        <taxon>Pezizomycotina</taxon>
        <taxon>Sordariomycetes</taxon>
        <taxon>Hypocreomycetidae</taxon>
        <taxon>Glomerellales</taxon>
        <taxon>Glomerellaceae</taxon>
        <taxon>Colletotrichum</taxon>
        <taxon>Colletotrichum spaethianum species complex</taxon>
    </lineage>
</organism>
<keyword evidence="4" id="KW-1185">Reference proteome</keyword>
<protein>
    <submittedName>
        <fullName evidence="3">Uncharacterized protein</fullName>
    </submittedName>
</protein>
<dbReference type="PANTHER" id="PTHR35896">
    <property type="entry name" value="IG-LIKE DOMAIN-CONTAINING PROTEIN"/>
    <property type="match status" value="1"/>
</dbReference>
<keyword evidence="2" id="KW-0472">Membrane</keyword>
<evidence type="ECO:0000313" key="4">
    <source>
        <dbReference type="Proteomes" id="UP000076584"/>
    </source>
</evidence>
<keyword evidence="2" id="KW-1133">Transmembrane helix</keyword>
<dbReference type="OrthoDB" id="3501153at2759"/>
<evidence type="ECO:0000256" key="2">
    <source>
        <dbReference type="SAM" id="Phobius"/>
    </source>
</evidence>
<sequence length="292" mass="33149">MSREKGTKEEFTSLVFSSQDDDGPSWAEQDHNTITSPPLTPLLSTGSPCDLPSRSWTKSLWHTLGNLWKVMSTTKKAAMVCAGLLASWAFMLCSGFLLGMHHNSATTACPGSIHGVGRAREAYDFSGYQCVPLGATPEAAAARGCHWDDFSFHWWPADRYEDPDVLALMHEFADQEWHRYYEQEAVHEILEYHPMQTQAWVTRKEHLWHCAYTIMQTHLWMTKGFDPPVTYWHTVHCTKALMNAILESPPDDFMDIVMHGSAWPTHKPVIKPYYPCEEEGLGCISEPDDLKS</sequence>
<gene>
    <name evidence="3" type="ORF">CI238_11641</name>
</gene>
<dbReference type="InterPro" id="IPR053008">
    <property type="entry name" value="Phomopsin_biosynth_assoc"/>
</dbReference>
<evidence type="ECO:0000256" key="1">
    <source>
        <dbReference type="SAM" id="MobiDB-lite"/>
    </source>
</evidence>
<feature type="compositionally biased region" description="Low complexity" evidence="1">
    <location>
        <begin position="35"/>
        <end position="46"/>
    </location>
</feature>
<name>A0A161WAN4_COLIC</name>
<dbReference type="AlphaFoldDB" id="A0A161WAN4"/>
<dbReference type="PANTHER" id="PTHR35896:SF3">
    <property type="entry name" value="MAJOR FACILITATOR SUPERFAMILY TRANSPORTER"/>
    <property type="match status" value="1"/>
</dbReference>
<proteinExistence type="predicted"/>
<dbReference type="Proteomes" id="UP000076584">
    <property type="component" value="Unassembled WGS sequence"/>
</dbReference>
<keyword evidence="2" id="KW-0812">Transmembrane</keyword>
<feature type="region of interest" description="Disordered" evidence="1">
    <location>
        <begin position="1"/>
        <end position="46"/>
    </location>
</feature>
<feature type="transmembrane region" description="Helical" evidence="2">
    <location>
        <begin position="77"/>
        <end position="100"/>
    </location>
</feature>
<feature type="compositionally biased region" description="Basic and acidic residues" evidence="1">
    <location>
        <begin position="1"/>
        <end position="11"/>
    </location>
</feature>
<accession>A0A161WAN4</accession>